<sequence>MLICKVVGHVWATKKEEGLEGLKLMVVQEIDGTGRKKGNTFVAADVVGAGIGEQVLTVSGSTARKAFGRDTVPVDAAIVAIIDTVEVNREAARGSE</sequence>
<name>A0A3E2XMN5_9FIRM</name>
<dbReference type="GO" id="GO:0031470">
    <property type="term" value="C:carboxysome"/>
    <property type="evidence" value="ECO:0007669"/>
    <property type="project" value="UniProtKB-SubCell"/>
</dbReference>
<dbReference type="Pfam" id="PF03319">
    <property type="entry name" value="EutN_CcmL"/>
    <property type="match status" value="1"/>
</dbReference>
<keyword evidence="3" id="KW-1283">Bacterial microcompartment</keyword>
<evidence type="ECO:0000256" key="2">
    <source>
        <dbReference type="ARBA" id="ARBA00023669"/>
    </source>
</evidence>
<protein>
    <submittedName>
        <fullName evidence="4">Ethanolamine utilization protein EutN</fullName>
    </submittedName>
</protein>
<comment type="caution">
    <text evidence="4">The sequence shown here is derived from an EMBL/GenBank/DDBJ whole genome shotgun (WGS) entry which is preliminary data.</text>
</comment>
<dbReference type="Gene3D" id="2.40.50.220">
    <property type="entry name" value="EutN/Ccml"/>
    <property type="match status" value="1"/>
</dbReference>
<dbReference type="CDD" id="cd01614">
    <property type="entry name" value="EutN_CcmL"/>
    <property type="match status" value="1"/>
</dbReference>
<evidence type="ECO:0000313" key="4">
    <source>
        <dbReference type="EMBL" id="RGC47906.1"/>
    </source>
</evidence>
<dbReference type="PANTHER" id="PTHR36539">
    <property type="entry name" value="ETHANOLAMINE UTILIZATION PROTEIN EUTN"/>
    <property type="match status" value="1"/>
</dbReference>
<proteinExistence type="predicted"/>
<dbReference type="InterPro" id="IPR004992">
    <property type="entry name" value="EutN_CcmL"/>
</dbReference>
<comment type="subcellular location">
    <subcellularLocation>
        <location evidence="1">Carboxysome</location>
    </subcellularLocation>
</comment>
<gene>
    <name evidence="4" type="ORF">DW747_06985</name>
</gene>
<organism evidence="4 5">
    <name type="scientific">Coprococcus catus</name>
    <dbReference type="NCBI Taxonomy" id="116085"/>
    <lineage>
        <taxon>Bacteria</taxon>
        <taxon>Bacillati</taxon>
        <taxon>Bacillota</taxon>
        <taxon>Clostridia</taxon>
        <taxon>Lachnospirales</taxon>
        <taxon>Lachnospiraceae</taxon>
        <taxon>Coprococcus</taxon>
    </lineage>
</organism>
<dbReference type="InterPro" id="IPR036677">
    <property type="entry name" value="EutN_CcmL_sf"/>
</dbReference>
<evidence type="ECO:0000256" key="1">
    <source>
        <dbReference type="ARBA" id="ARBA00023587"/>
    </source>
</evidence>
<accession>A0A3E2XMN5</accession>
<dbReference type="PROSITE" id="PS51932">
    <property type="entry name" value="BMV"/>
    <property type="match status" value="1"/>
</dbReference>
<evidence type="ECO:0000313" key="5">
    <source>
        <dbReference type="Proteomes" id="UP000261231"/>
    </source>
</evidence>
<reference evidence="4 5" key="1">
    <citation type="submission" date="2018-08" db="EMBL/GenBank/DDBJ databases">
        <title>A genome reference for cultivated species of the human gut microbiota.</title>
        <authorList>
            <person name="Zou Y."/>
            <person name="Xue W."/>
            <person name="Luo G."/>
        </authorList>
    </citation>
    <scope>NUCLEOTIDE SEQUENCE [LARGE SCALE GENOMIC DNA]</scope>
    <source>
        <strain evidence="4 5">AM28-39</strain>
    </source>
</reference>
<dbReference type="AlphaFoldDB" id="A0A3E2XMN5"/>
<dbReference type="SUPFAM" id="SSF159133">
    <property type="entry name" value="EutN/CcmL-like"/>
    <property type="match status" value="1"/>
</dbReference>
<dbReference type="EMBL" id="QVFD01000005">
    <property type="protein sequence ID" value="RGC47906.1"/>
    <property type="molecule type" value="Genomic_DNA"/>
</dbReference>
<keyword evidence="2" id="KW-1282">Carboxysome</keyword>
<evidence type="ECO:0000256" key="3">
    <source>
        <dbReference type="ARBA" id="ARBA00024446"/>
    </source>
</evidence>
<dbReference type="Proteomes" id="UP000261231">
    <property type="component" value="Unassembled WGS sequence"/>
</dbReference>
<keyword evidence="5" id="KW-1185">Reference proteome</keyword>
<dbReference type="OrthoDB" id="196195at2"/>
<dbReference type="RefSeq" id="WP_015513089.1">
    <property type="nucleotide sequence ID" value="NZ_JAMXUZ010000001.1"/>
</dbReference>